<proteinExistence type="predicted"/>
<dbReference type="PANTHER" id="PTHR21240">
    <property type="entry name" value="2-AMINO-3-CARBOXYLMUCONATE-6-SEMIALDEHYDE DECARBOXYLASE"/>
    <property type="match status" value="1"/>
</dbReference>
<evidence type="ECO:0000259" key="2">
    <source>
        <dbReference type="Pfam" id="PF04909"/>
    </source>
</evidence>
<feature type="domain" description="Amidohydrolase-related" evidence="2">
    <location>
        <begin position="130"/>
        <end position="227"/>
    </location>
</feature>
<name>A0A381UFD1_9ZZZZ</name>
<dbReference type="GO" id="GO:0016831">
    <property type="term" value="F:carboxy-lyase activity"/>
    <property type="evidence" value="ECO:0007669"/>
    <property type="project" value="InterPro"/>
</dbReference>
<dbReference type="InterPro" id="IPR032466">
    <property type="entry name" value="Metal_Hydrolase"/>
</dbReference>
<evidence type="ECO:0000256" key="1">
    <source>
        <dbReference type="ARBA" id="ARBA00023239"/>
    </source>
</evidence>
<gene>
    <name evidence="3" type="ORF">METZ01_LOCUS79295</name>
</gene>
<dbReference type="InterPro" id="IPR006680">
    <property type="entry name" value="Amidohydro-rel"/>
</dbReference>
<organism evidence="3">
    <name type="scientific">marine metagenome</name>
    <dbReference type="NCBI Taxonomy" id="408172"/>
    <lineage>
        <taxon>unclassified sequences</taxon>
        <taxon>metagenomes</taxon>
        <taxon>ecological metagenomes</taxon>
    </lineage>
</organism>
<evidence type="ECO:0000313" key="3">
    <source>
        <dbReference type="EMBL" id="SVA26441.1"/>
    </source>
</evidence>
<dbReference type="Pfam" id="PF04909">
    <property type="entry name" value="Amidohydro_2"/>
    <property type="match status" value="1"/>
</dbReference>
<accession>A0A381UFD1</accession>
<dbReference type="InterPro" id="IPR032465">
    <property type="entry name" value="ACMSD"/>
</dbReference>
<dbReference type="GO" id="GO:0019748">
    <property type="term" value="P:secondary metabolic process"/>
    <property type="evidence" value="ECO:0007669"/>
    <property type="project" value="TreeGrafter"/>
</dbReference>
<feature type="non-terminal residue" evidence="3">
    <location>
        <position position="242"/>
    </location>
</feature>
<dbReference type="EMBL" id="UINC01006256">
    <property type="protein sequence ID" value="SVA26441.1"/>
    <property type="molecule type" value="Genomic_DNA"/>
</dbReference>
<dbReference type="SUPFAM" id="SSF51556">
    <property type="entry name" value="Metallo-dependent hydrolases"/>
    <property type="match status" value="1"/>
</dbReference>
<dbReference type="GO" id="GO:0005737">
    <property type="term" value="C:cytoplasm"/>
    <property type="evidence" value="ECO:0007669"/>
    <property type="project" value="TreeGrafter"/>
</dbReference>
<protein>
    <recommendedName>
        <fullName evidence="2">Amidohydrolase-related domain-containing protein</fullName>
    </recommendedName>
</protein>
<dbReference type="GO" id="GO:0016787">
    <property type="term" value="F:hydrolase activity"/>
    <property type="evidence" value="ECO:0007669"/>
    <property type="project" value="InterPro"/>
</dbReference>
<dbReference type="Gene3D" id="3.20.20.140">
    <property type="entry name" value="Metal-dependent hydrolases"/>
    <property type="match status" value="1"/>
</dbReference>
<dbReference type="AlphaFoldDB" id="A0A381UFD1"/>
<dbReference type="PANTHER" id="PTHR21240:SF28">
    <property type="entry name" value="ISO-OROTATE DECARBOXYLASE (EUROFUNG)"/>
    <property type="match status" value="1"/>
</dbReference>
<sequence length="242" mass="26503">MKPISADSHVVEGPEVFTGLAQRFGDDAPRIVTVGEEVDAIVIPSRGSRGVGVARMAMASTRLARNEPLVRKHGRKPEVAHLNDPEMEALFRKGYGGLEPGLTDGSKRHQIQDIDGLDAEFLYPGFFAMFGFKNTELLVACQKNYNDWLADYTKASSGRLQGLPAIPMQDPRAAADELERVINLGFKGGCIPCTSPADRPYFDEVYEPIWSLAEEAHFPLSMHVGCGAYVPPSQRSQKKVDG</sequence>
<reference evidence="3" key="1">
    <citation type="submission" date="2018-05" db="EMBL/GenBank/DDBJ databases">
        <authorList>
            <person name="Lanie J.A."/>
            <person name="Ng W.-L."/>
            <person name="Kazmierczak K.M."/>
            <person name="Andrzejewski T.M."/>
            <person name="Davidsen T.M."/>
            <person name="Wayne K.J."/>
            <person name="Tettelin H."/>
            <person name="Glass J.I."/>
            <person name="Rusch D."/>
            <person name="Podicherti R."/>
            <person name="Tsui H.-C.T."/>
            <person name="Winkler M.E."/>
        </authorList>
    </citation>
    <scope>NUCLEOTIDE SEQUENCE</scope>
</reference>
<keyword evidence="1" id="KW-0456">Lyase</keyword>